<reference evidence="7 8" key="1">
    <citation type="submission" date="2023-01" db="EMBL/GenBank/DDBJ databases">
        <title>Cultivation and genomic characterization of new, ubiquitous marine nitrite-oxidizing bacteria from the Nitrospirales.</title>
        <authorList>
            <person name="Mueller A.J."/>
            <person name="Daebeler A."/>
            <person name="Herbold C.W."/>
            <person name="Kirkegaard R.H."/>
            <person name="Daims H."/>
        </authorList>
    </citation>
    <scope>NUCLEOTIDE SEQUENCE [LARGE SCALE GENOMIC DNA]</scope>
    <source>
        <strain evidence="7 8">DK</strain>
    </source>
</reference>
<dbReference type="Gene3D" id="3.40.50.150">
    <property type="entry name" value="Vaccinia Virus protein VP39"/>
    <property type="match status" value="1"/>
</dbReference>
<dbReference type="PROSITE" id="PS51006">
    <property type="entry name" value="PABS_2"/>
    <property type="match status" value="1"/>
</dbReference>
<dbReference type="Proteomes" id="UP001302494">
    <property type="component" value="Chromosome"/>
</dbReference>
<dbReference type="KEGG" id="nneo:PQG83_13895"/>
<feature type="active site" description="Proton acceptor" evidence="4">
    <location>
        <position position="363"/>
    </location>
</feature>
<evidence type="ECO:0000313" key="8">
    <source>
        <dbReference type="Proteomes" id="UP001302494"/>
    </source>
</evidence>
<feature type="transmembrane region" description="Helical" evidence="5">
    <location>
        <begin position="208"/>
        <end position="232"/>
    </location>
</feature>
<dbReference type="GO" id="GO:0006596">
    <property type="term" value="P:polyamine biosynthetic process"/>
    <property type="evidence" value="ECO:0007669"/>
    <property type="project" value="UniProtKB-UniRule"/>
</dbReference>
<gene>
    <name evidence="7" type="ORF">PQG83_13895</name>
</gene>
<dbReference type="NCBIfam" id="NF037959">
    <property type="entry name" value="MFS_SpdSyn"/>
    <property type="match status" value="1"/>
</dbReference>
<feature type="domain" description="PABS" evidence="6">
    <location>
        <begin position="207"/>
        <end position="449"/>
    </location>
</feature>
<keyword evidence="8" id="KW-1185">Reference proteome</keyword>
<dbReference type="PANTHER" id="PTHR43317:SF1">
    <property type="entry name" value="THERMOSPERMINE SYNTHASE ACAULIS5"/>
    <property type="match status" value="1"/>
</dbReference>
<evidence type="ECO:0000259" key="6">
    <source>
        <dbReference type="PROSITE" id="PS51006"/>
    </source>
</evidence>
<feature type="transmembrane region" description="Helical" evidence="5">
    <location>
        <begin position="113"/>
        <end position="138"/>
    </location>
</feature>
<comment type="similarity">
    <text evidence="1">Belongs to the spermidine/spermine synthase family.</text>
</comment>
<organism evidence="7 8">
    <name type="scientific">Candidatus Nitrospira neomarina</name>
    <dbReference type="NCBI Taxonomy" id="3020899"/>
    <lineage>
        <taxon>Bacteria</taxon>
        <taxon>Pseudomonadati</taxon>
        <taxon>Nitrospirota</taxon>
        <taxon>Nitrospiria</taxon>
        <taxon>Nitrospirales</taxon>
        <taxon>Nitrospiraceae</taxon>
        <taxon>Nitrospira</taxon>
    </lineage>
</organism>
<feature type="transmembrane region" description="Helical" evidence="5">
    <location>
        <begin position="9"/>
        <end position="29"/>
    </location>
</feature>
<dbReference type="AlphaFoldDB" id="A0AA96GGJ9"/>
<keyword evidence="5" id="KW-1133">Transmembrane helix</keyword>
<feature type="transmembrane region" description="Helical" evidence="5">
    <location>
        <begin position="150"/>
        <end position="171"/>
    </location>
</feature>
<feature type="transmembrane region" description="Helical" evidence="5">
    <location>
        <begin position="177"/>
        <end position="196"/>
    </location>
</feature>
<feature type="transmembrane region" description="Helical" evidence="5">
    <location>
        <begin position="41"/>
        <end position="62"/>
    </location>
</feature>
<proteinExistence type="inferred from homology"/>
<evidence type="ECO:0000256" key="3">
    <source>
        <dbReference type="ARBA" id="ARBA00023115"/>
    </source>
</evidence>
<evidence type="ECO:0000313" key="7">
    <source>
        <dbReference type="EMBL" id="WNM60847.1"/>
    </source>
</evidence>
<evidence type="ECO:0000256" key="5">
    <source>
        <dbReference type="SAM" id="Phobius"/>
    </source>
</evidence>
<evidence type="ECO:0000256" key="1">
    <source>
        <dbReference type="ARBA" id="ARBA00007867"/>
    </source>
</evidence>
<dbReference type="PANTHER" id="PTHR43317">
    <property type="entry name" value="THERMOSPERMINE SYNTHASE ACAULIS5"/>
    <property type="match status" value="1"/>
</dbReference>
<protein>
    <submittedName>
        <fullName evidence="7">Fused MFS/spermidine synthase</fullName>
    </submittedName>
</protein>
<sequence>MTQSSLPRWWCFATAFSTGAVVMALEILGSRLLAPVFGSSLYVWGALIGVVLAAMSSGYAAGGWLADRYAPQRVLAGLLLLSGAWTLLLAWVGQPVVFGVAQWIQDPRWGPCFAAGVLLAVPAFGLSGVLPALLRLAIGDMGHLGRHTGGMIAVSTIGSLIGTWGTSFYLLTWLGSATLVAILGVVQVCLGLWWTFKVGILQPSLQALLLTAIAGMTWMGFHPVSILPPAIYQEDSPYQQVRVSENDLFRYLILDNTFHAVMWKATPESLALPYSQVMMGVLPIVENPKRGLILGHGGGSLAKWLGKNWPDLELDVVEMDPSVVRAAERYFGYTPPLNHHVYVEDARTFLRNNPFQYDVVWVDVFARHLIPFHVTTQEFFEELRKHVHPEGAVAVNLASSDSPANVRRAQAVLTTMQLAFPDVVSYGVAGPEWLDTKKGSVNLIFFGGKPVSVMRDSQFLDVLARQMNRDRFPPEGFALFMSQEPVLLAPGQILTDDFSPLDLLQGEG</sequence>
<dbReference type="InterPro" id="IPR030374">
    <property type="entry name" value="PABS"/>
</dbReference>
<name>A0AA96GGJ9_9BACT</name>
<evidence type="ECO:0000256" key="2">
    <source>
        <dbReference type="ARBA" id="ARBA00022679"/>
    </source>
</evidence>
<dbReference type="SUPFAM" id="SSF53335">
    <property type="entry name" value="S-adenosyl-L-methionine-dependent methyltransferases"/>
    <property type="match status" value="1"/>
</dbReference>
<dbReference type="InterPro" id="IPR029063">
    <property type="entry name" value="SAM-dependent_MTases_sf"/>
</dbReference>
<dbReference type="EMBL" id="CP116968">
    <property type="protein sequence ID" value="WNM60847.1"/>
    <property type="molecule type" value="Genomic_DNA"/>
</dbReference>
<keyword evidence="5" id="KW-0472">Membrane</keyword>
<accession>A0AA96GGJ9</accession>
<keyword evidence="5" id="KW-0812">Transmembrane</keyword>
<dbReference type="CDD" id="cd02440">
    <property type="entry name" value="AdoMet_MTases"/>
    <property type="match status" value="1"/>
</dbReference>
<dbReference type="Pfam" id="PF01564">
    <property type="entry name" value="Spermine_synth"/>
    <property type="match status" value="1"/>
</dbReference>
<dbReference type="GO" id="GO:0010487">
    <property type="term" value="F:thermospermine synthase activity"/>
    <property type="evidence" value="ECO:0007669"/>
    <property type="project" value="TreeGrafter"/>
</dbReference>
<keyword evidence="2 4" id="KW-0808">Transferase</keyword>
<keyword evidence="3 4" id="KW-0620">Polyamine biosynthesis</keyword>
<feature type="transmembrane region" description="Helical" evidence="5">
    <location>
        <begin position="74"/>
        <end position="93"/>
    </location>
</feature>
<dbReference type="RefSeq" id="WP_312742173.1">
    <property type="nucleotide sequence ID" value="NZ_CP116968.1"/>
</dbReference>
<evidence type="ECO:0000256" key="4">
    <source>
        <dbReference type="PROSITE-ProRule" id="PRU00354"/>
    </source>
</evidence>